<protein>
    <submittedName>
        <fullName evidence="3">OLC1v1010815C1</fullName>
    </submittedName>
</protein>
<feature type="region of interest" description="Disordered" evidence="1">
    <location>
        <begin position="1"/>
        <end position="28"/>
    </location>
</feature>
<dbReference type="Gene3D" id="1.20.1280.50">
    <property type="match status" value="1"/>
</dbReference>
<evidence type="ECO:0000313" key="3">
    <source>
        <dbReference type="EMBL" id="CAI9110741.1"/>
    </source>
</evidence>
<dbReference type="Gene3D" id="3.80.10.10">
    <property type="entry name" value="Ribonuclease Inhibitor"/>
    <property type="match status" value="1"/>
</dbReference>
<evidence type="ECO:0000259" key="2">
    <source>
        <dbReference type="PROSITE" id="PS50181"/>
    </source>
</evidence>
<dbReference type="InterPro" id="IPR032675">
    <property type="entry name" value="LRR_dom_sf"/>
</dbReference>
<dbReference type="PROSITE" id="PS50181">
    <property type="entry name" value="FBOX"/>
    <property type="match status" value="1"/>
</dbReference>
<evidence type="ECO:0000256" key="1">
    <source>
        <dbReference type="SAM" id="MobiDB-lite"/>
    </source>
</evidence>
<dbReference type="Proteomes" id="UP001161247">
    <property type="component" value="Chromosome 6"/>
</dbReference>
<dbReference type="Pfam" id="PF00646">
    <property type="entry name" value="F-box"/>
    <property type="match status" value="1"/>
</dbReference>
<gene>
    <name evidence="3" type="ORF">OLC1_LOCUS18326</name>
</gene>
<dbReference type="AlphaFoldDB" id="A0AAV1DS89"/>
<feature type="compositionally biased region" description="Basic and acidic residues" evidence="1">
    <location>
        <begin position="1"/>
        <end position="14"/>
    </location>
</feature>
<reference evidence="3" key="1">
    <citation type="submission" date="2023-03" db="EMBL/GenBank/DDBJ databases">
        <authorList>
            <person name="Julca I."/>
        </authorList>
    </citation>
    <scope>NUCLEOTIDE SEQUENCE</scope>
</reference>
<evidence type="ECO:0000313" key="4">
    <source>
        <dbReference type="Proteomes" id="UP001161247"/>
    </source>
</evidence>
<accession>A0AAV1DS89</accession>
<dbReference type="InterPro" id="IPR053772">
    <property type="entry name" value="At1g61320/At1g61330-like"/>
</dbReference>
<organism evidence="3 4">
    <name type="scientific">Oldenlandia corymbosa var. corymbosa</name>
    <dbReference type="NCBI Taxonomy" id="529605"/>
    <lineage>
        <taxon>Eukaryota</taxon>
        <taxon>Viridiplantae</taxon>
        <taxon>Streptophyta</taxon>
        <taxon>Embryophyta</taxon>
        <taxon>Tracheophyta</taxon>
        <taxon>Spermatophyta</taxon>
        <taxon>Magnoliopsida</taxon>
        <taxon>eudicotyledons</taxon>
        <taxon>Gunneridae</taxon>
        <taxon>Pentapetalae</taxon>
        <taxon>asterids</taxon>
        <taxon>lamiids</taxon>
        <taxon>Gentianales</taxon>
        <taxon>Rubiaceae</taxon>
        <taxon>Rubioideae</taxon>
        <taxon>Spermacoceae</taxon>
        <taxon>Hedyotis-Oldenlandia complex</taxon>
        <taxon>Oldenlandia</taxon>
    </lineage>
</organism>
<proteinExistence type="predicted"/>
<keyword evidence="4" id="KW-1185">Reference proteome</keyword>
<dbReference type="PANTHER" id="PTHR34145:SF68">
    <property type="entry name" value="FBD DOMAIN-CONTAINING PROTEIN"/>
    <property type="match status" value="1"/>
</dbReference>
<name>A0AAV1DS89_OLDCO</name>
<feature type="domain" description="F-box" evidence="2">
    <location>
        <begin position="26"/>
        <end position="57"/>
    </location>
</feature>
<dbReference type="EMBL" id="OX459123">
    <property type="protein sequence ID" value="CAI9110741.1"/>
    <property type="molecule type" value="Genomic_DNA"/>
</dbReference>
<sequence>MSMKEETTERDKRCAQSQSDQSPEDEDRISRLPTELLVHILSFLNLKEAARTGVVSKCWLGLWTLADVPLDFDGRRRRINIPRNPIPPLVEWVNKVVRSYQATAIDVFRICFELDKYSQADIDEWLEYAFGRRVLSLELNFLRDGLAYYHIAGAYRFPCIRIIDDEEEESVKVSAETVDLLINRFHSLEHLALYNSWSRDLSSLLVCGSSSLKSLELIACESLNSIILRDTCLVSLKFDRLEFLVLENFPLLVDVWAVGWKLDLIIPQLTALQSSLEVLTLGHSYFSVTARQSSPNLEKFVLKWKWDEYSRSKRKFEKVSGLPLRRLKVVEIHGYTGRRADDEVVMYIVENSSSALQRLVLDPHCRPMDFFPLRGKHAMVNMAKIRAEKLSKGIRARKLLDQGLPTSSVELVIL</sequence>
<dbReference type="InterPro" id="IPR006566">
    <property type="entry name" value="FBD"/>
</dbReference>
<dbReference type="SUPFAM" id="SSF81383">
    <property type="entry name" value="F-box domain"/>
    <property type="match status" value="1"/>
</dbReference>
<dbReference type="InterPro" id="IPR036047">
    <property type="entry name" value="F-box-like_dom_sf"/>
</dbReference>
<dbReference type="InterPro" id="IPR001810">
    <property type="entry name" value="F-box_dom"/>
</dbReference>
<dbReference type="PANTHER" id="PTHR34145">
    <property type="entry name" value="OS02G0105600 PROTEIN"/>
    <property type="match status" value="1"/>
</dbReference>
<dbReference type="Pfam" id="PF08387">
    <property type="entry name" value="FBD"/>
    <property type="match status" value="1"/>
</dbReference>
<dbReference type="SUPFAM" id="SSF52047">
    <property type="entry name" value="RNI-like"/>
    <property type="match status" value="1"/>
</dbReference>